<dbReference type="VEuPathDB" id="FungiDB:I302_07220"/>
<keyword evidence="3" id="KW-1185">Reference proteome</keyword>
<dbReference type="EMBL" id="CP144547">
    <property type="protein sequence ID" value="WVW86362.1"/>
    <property type="molecule type" value="Genomic_DNA"/>
</dbReference>
<name>A0A1B9FVT4_9TREE</name>
<proteinExistence type="predicted"/>
<evidence type="ECO:0000313" key="2">
    <source>
        <dbReference type="EMBL" id="WVW86362.1"/>
    </source>
</evidence>
<dbReference type="RefSeq" id="XP_019043943.1">
    <property type="nucleotide sequence ID" value="XM_019193820.1"/>
</dbReference>
<protein>
    <submittedName>
        <fullName evidence="1">Uncharacterized protein</fullName>
    </submittedName>
</protein>
<reference evidence="1" key="1">
    <citation type="submission" date="2013-07" db="EMBL/GenBank/DDBJ databases">
        <title>The Genome Sequence of Cryptococcus bestiolae CBS10118.</title>
        <authorList>
            <consortium name="The Broad Institute Genome Sequencing Platform"/>
            <person name="Cuomo C."/>
            <person name="Litvintseva A."/>
            <person name="Chen Y."/>
            <person name="Heitman J."/>
            <person name="Sun S."/>
            <person name="Springer D."/>
            <person name="Dromer F."/>
            <person name="Young S.K."/>
            <person name="Zeng Q."/>
            <person name="Gargeya S."/>
            <person name="Fitzgerald M."/>
            <person name="Abouelleil A."/>
            <person name="Alvarado L."/>
            <person name="Berlin A.M."/>
            <person name="Chapman S.B."/>
            <person name="Dewar J."/>
            <person name="Goldberg J."/>
            <person name="Griggs A."/>
            <person name="Gujja S."/>
            <person name="Hansen M."/>
            <person name="Howarth C."/>
            <person name="Imamovic A."/>
            <person name="Larimer J."/>
            <person name="McCowan C."/>
            <person name="Murphy C."/>
            <person name="Pearson M."/>
            <person name="Priest M."/>
            <person name="Roberts A."/>
            <person name="Saif S."/>
            <person name="Shea T."/>
            <person name="Sykes S."/>
            <person name="Wortman J."/>
            <person name="Nusbaum C."/>
            <person name="Birren B."/>
        </authorList>
    </citation>
    <scope>NUCLEOTIDE SEQUENCE [LARGE SCALE GENOMIC DNA]</scope>
    <source>
        <strain evidence="1">CBS 10118</strain>
    </source>
</reference>
<gene>
    <name evidence="1" type="ORF">I302_07220</name>
    <name evidence="2" type="ORF">I302_108406</name>
</gene>
<evidence type="ECO:0000313" key="1">
    <source>
        <dbReference type="EMBL" id="OCF22873.1"/>
    </source>
</evidence>
<reference evidence="2" key="4">
    <citation type="submission" date="2024-02" db="EMBL/GenBank/DDBJ databases">
        <title>Comparative genomics of Cryptococcus and Kwoniella reveals pathogenesis evolution and contrasting modes of karyotype evolution via chromosome fusion or intercentromeric recombination.</title>
        <authorList>
            <person name="Coelho M.A."/>
            <person name="David-Palma M."/>
            <person name="Shea T."/>
            <person name="Bowers K."/>
            <person name="McGinley-Smith S."/>
            <person name="Mohammad A.W."/>
            <person name="Gnirke A."/>
            <person name="Yurkov A.M."/>
            <person name="Nowrousian M."/>
            <person name="Sun S."/>
            <person name="Cuomo C.A."/>
            <person name="Heitman J."/>
        </authorList>
    </citation>
    <scope>NUCLEOTIDE SEQUENCE</scope>
    <source>
        <strain evidence="2">CBS 10118</strain>
    </source>
</reference>
<dbReference type="KEGG" id="kbi:30211619"/>
<dbReference type="EMBL" id="KI894024">
    <property type="protein sequence ID" value="OCF22873.1"/>
    <property type="molecule type" value="Genomic_DNA"/>
</dbReference>
<reference evidence="1" key="3">
    <citation type="submission" date="2014-01" db="EMBL/GenBank/DDBJ databases">
        <title>Evolution of pathogenesis and genome organization in the Tremellales.</title>
        <authorList>
            <person name="Cuomo C."/>
            <person name="Litvintseva A."/>
            <person name="Heitman J."/>
            <person name="Chen Y."/>
            <person name="Sun S."/>
            <person name="Springer D."/>
            <person name="Dromer F."/>
            <person name="Young S."/>
            <person name="Zeng Q."/>
            <person name="Chapman S."/>
            <person name="Gujja S."/>
            <person name="Saif S."/>
            <person name="Birren B."/>
        </authorList>
    </citation>
    <scope>NUCLEOTIDE SEQUENCE</scope>
    <source>
        <strain evidence="1">CBS 10118</strain>
    </source>
</reference>
<evidence type="ECO:0000313" key="3">
    <source>
        <dbReference type="Proteomes" id="UP000092730"/>
    </source>
</evidence>
<organism evidence="1">
    <name type="scientific">Kwoniella bestiolae CBS 10118</name>
    <dbReference type="NCBI Taxonomy" id="1296100"/>
    <lineage>
        <taxon>Eukaryota</taxon>
        <taxon>Fungi</taxon>
        <taxon>Dikarya</taxon>
        <taxon>Basidiomycota</taxon>
        <taxon>Agaricomycotina</taxon>
        <taxon>Tremellomycetes</taxon>
        <taxon>Tremellales</taxon>
        <taxon>Cryptococcaceae</taxon>
        <taxon>Kwoniella</taxon>
    </lineage>
</organism>
<dbReference type="AlphaFoldDB" id="A0A1B9FVT4"/>
<accession>A0A1B9FVT4</accession>
<reference evidence="2" key="2">
    <citation type="submission" date="2013-07" db="EMBL/GenBank/DDBJ databases">
        <authorList>
            <consortium name="The Broad Institute Genome Sequencing Platform"/>
            <person name="Cuomo C."/>
            <person name="Litvintseva A."/>
            <person name="Chen Y."/>
            <person name="Heitman J."/>
            <person name="Sun S."/>
            <person name="Springer D."/>
            <person name="Dromer F."/>
            <person name="Young S.K."/>
            <person name="Zeng Q."/>
            <person name="Gargeya S."/>
            <person name="Fitzgerald M."/>
            <person name="Abouelleil A."/>
            <person name="Alvarado L."/>
            <person name="Berlin A.M."/>
            <person name="Chapman S.B."/>
            <person name="Dewar J."/>
            <person name="Goldberg J."/>
            <person name="Griggs A."/>
            <person name="Gujja S."/>
            <person name="Hansen M."/>
            <person name="Howarth C."/>
            <person name="Imamovic A."/>
            <person name="Larimer J."/>
            <person name="McCowan C."/>
            <person name="Murphy C."/>
            <person name="Pearson M."/>
            <person name="Priest M."/>
            <person name="Roberts A."/>
            <person name="Saif S."/>
            <person name="Shea T."/>
            <person name="Sykes S."/>
            <person name="Wortman J."/>
            <person name="Nusbaum C."/>
            <person name="Birren B."/>
        </authorList>
    </citation>
    <scope>NUCLEOTIDE SEQUENCE</scope>
    <source>
        <strain evidence="2">CBS 10118</strain>
    </source>
</reference>
<dbReference type="Proteomes" id="UP000092730">
    <property type="component" value="Chromosome 7"/>
</dbReference>
<dbReference type="GeneID" id="30211619"/>
<sequence length="132" mass="14832">MIISYSKSLIIPKWAVTSDTHMYSDSLCPSINGEEGCKALEQIIKTHDDFMTEDASNQIYSILNDAVTELEGPLREPEENRERLDTWRNQLRFLPNKLGSGNSEGAKKRFMKGYEETLGLRARCGGQGSSVD</sequence>